<dbReference type="GO" id="GO:0004016">
    <property type="term" value="F:adenylate cyclase activity"/>
    <property type="evidence" value="ECO:0007669"/>
    <property type="project" value="TreeGrafter"/>
</dbReference>
<dbReference type="Proteomes" id="UP000193244">
    <property type="component" value="Unassembled WGS sequence"/>
</dbReference>
<dbReference type="STRING" id="150121.SAMN06296010_2901"/>
<evidence type="ECO:0000256" key="3">
    <source>
        <dbReference type="SAM" id="MobiDB-lite"/>
    </source>
</evidence>
<organism evidence="5 6">
    <name type="scientific">Agreia pratensis</name>
    <dbReference type="NCBI Taxonomy" id="150121"/>
    <lineage>
        <taxon>Bacteria</taxon>
        <taxon>Bacillati</taxon>
        <taxon>Actinomycetota</taxon>
        <taxon>Actinomycetes</taxon>
        <taxon>Micrococcales</taxon>
        <taxon>Microbacteriaceae</taxon>
        <taxon>Agreia</taxon>
    </lineage>
</organism>
<sequence>MRETGLFGRERELAQLRAVLTRVSEGGSRSSGAVALLGGHSGVGKSALAQSAIAEAERLGFATHRIACEPFHEGMSFFPVRELVRQLCDGRPVAETIAVMFGTDSPQAEMAAVSDSVTADPASRREALVATFTNVIVGKFQSTDAQPLLLFIDDLEHLDVGSADALLCLISRISEGPVVILGAFRSDLVVSPSHPLKSITTSARRAEGVLTSVSVTGFSDSSIDDLVDVMLEGETELPLAFYEKLYRETEGNPLFIRELLRVLRDPATDGSAAQLVQVDGAWRFAGQVELWAIPPSVEDVIASRLDMLDPEQRSELEFAAVVGRRFAFEVLQKLTASGEDDLLLHLERYLSFELIRELRDDDESFEFSHGKIRDVLYESLSGLRKRRIHGQVALVLSAMVGTTNEDWDALIGEHLFLAAKLAEAFPYLLRAARNAQATGSAQDSVQLFTKALAASAGAVLLENDSRQSIQLELASALISANATEEAGTLLQQLVGEQVPSDIRATALNFLGDAQIFDGDIEQALMTYLDCERLAEKTDQSDMICEVSCDLAELHGRRYERLAGLEPAQAEKHRQQYVHYVDKALRFVPAGSTGPLRARVLRNKAKMSRVDGDLDAAVRLYSESIECVDGRVSHHRWLIPYAKTLRLTGNVDKALEIVARVSAWSAQVGSKRSEAIALQYQATIMMASTESEAELIEARGIASRALKLHRIIGFAQGTHETEMVLGEIAYRLGAFDAAQSHFESAIAKRSLEQAELFEVIAGELDANGEHDRADRLRVPITPAAASVEGSPSIGGPKVSGSVGTEV</sequence>
<dbReference type="SUPFAM" id="SSF52540">
    <property type="entry name" value="P-loop containing nucleoside triphosphate hydrolases"/>
    <property type="match status" value="1"/>
</dbReference>
<dbReference type="InterPro" id="IPR011990">
    <property type="entry name" value="TPR-like_helical_dom_sf"/>
</dbReference>
<protein>
    <submittedName>
        <fullName evidence="5">AAA ATPase domain-containing protein</fullName>
    </submittedName>
</protein>
<gene>
    <name evidence="5" type="ORF">SAMN06296010_2901</name>
</gene>
<dbReference type="RefSeq" id="WP_176223371.1">
    <property type="nucleotide sequence ID" value="NZ_FXAY01000005.1"/>
</dbReference>
<feature type="region of interest" description="Disordered" evidence="3">
    <location>
        <begin position="784"/>
        <end position="805"/>
    </location>
</feature>
<feature type="domain" description="Orc1-like AAA ATPase" evidence="4">
    <location>
        <begin position="6"/>
        <end position="180"/>
    </location>
</feature>
<dbReference type="AlphaFoldDB" id="A0A1X7KTB9"/>
<proteinExistence type="predicted"/>
<dbReference type="InterPro" id="IPR041664">
    <property type="entry name" value="AAA_16"/>
</dbReference>
<accession>A0A1X7KTB9</accession>
<evidence type="ECO:0000313" key="6">
    <source>
        <dbReference type="Proteomes" id="UP000193244"/>
    </source>
</evidence>
<keyword evidence="2" id="KW-0067">ATP-binding</keyword>
<name>A0A1X7KTB9_9MICO</name>
<dbReference type="Gene3D" id="1.25.40.10">
    <property type="entry name" value="Tetratricopeptide repeat domain"/>
    <property type="match status" value="2"/>
</dbReference>
<dbReference type="InterPro" id="IPR027417">
    <property type="entry name" value="P-loop_NTPase"/>
</dbReference>
<evidence type="ECO:0000256" key="1">
    <source>
        <dbReference type="ARBA" id="ARBA00022741"/>
    </source>
</evidence>
<evidence type="ECO:0000313" key="5">
    <source>
        <dbReference type="EMBL" id="SMG44646.1"/>
    </source>
</evidence>
<dbReference type="GO" id="GO:0005737">
    <property type="term" value="C:cytoplasm"/>
    <property type="evidence" value="ECO:0007669"/>
    <property type="project" value="TreeGrafter"/>
</dbReference>
<evidence type="ECO:0000256" key="2">
    <source>
        <dbReference type="ARBA" id="ARBA00022840"/>
    </source>
</evidence>
<dbReference type="SUPFAM" id="SSF48452">
    <property type="entry name" value="TPR-like"/>
    <property type="match status" value="2"/>
</dbReference>
<keyword evidence="1" id="KW-0547">Nucleotide-binding</keyword>
<dbReference type="PANTHER" id="PTHR16305">
    <property type="entry name" value="TESTICULAR SOLUBLE ADENYLYL CYCLASE"/>
    <property type="match status" value="1"/>
</dbReference>
<dbReference type="PANTHER" id="PTHR16305:SF28">
    <property type="entry name" value="GUANYLATE CYCLASE DOMAIN-CONTAINING PROTEIN"/>
    <property type="match status" value="1"/>
</dbReference>
<dbReference type="EMBL" id="FXAY01000005">
    <property type="protein sequence ID" value="SMG44646.1"/>
    <property type="molecule type" value="Genomic_DNA"/>
</dbReference>
<dbReference type="Gene3D" id="3.40.50.300">
    <property type="entry name" value="P-loop containing nucleotide triphosphate hydrolases"/>
    <property type="match status" value="1"/>
</dbReference>
<reference evidence="6" key="1">
    <citation type="submission" date="2017-04" db="EMBL/GenBank/DDBJ databases">
        <authorList>
            <person name="Varghese N."/>
            <person name="Submissions S."/>
        </authorList>
    </citation>
    <scope>NUCLEOTIDE SEQUENCE [LARGE SCALE GENOMIC DNA]</scope>
    <source>
        <strain evidence="6">VKM Ac-2510</strain>
    </source>
</reference>
<keyword evidence="6" id="KW-1185">Reference proteome</keyword>
<dbReference type="GO" id="GO:0005524">
    <property type="term" value="F:ATP binding"/>
    <property type="evidence" value="ECO:0007669"/>
    <property type="project" value="UniProtKB-KW"/>
</dbReference>
<evidence type="ECO:0000259" key="4">
    <source>
        <dbReference type="Pfam" id="PF13191"/>
    </source>
</evidence>
<dbReference type="Pfam" id="PF13191">
    <property type="entry name" value="AAA_16"/>
    <property type="match status" value="1"/>
</dbReference>